<feature type="coiled-coil region" evidence="1">
    <location>
        <begin position="193"/>
        <end position="220"/>
    </location>
</feature>
<dbReference type="Proteomes" id="UP000789941">
    <property type="component" value="Unassembled WGS sequence"/>
</dbReference>
<keyword evidence="1" id="KW-0175">Coiled coil</keyword>
<feature type="coiled-coil region" evidence="1">
    <location>
        <begin position="373"/>
        <end position="504"/>
    </location>
</feature>
<name>A0A5E4LN46_9ARCH</name>
<protein>
    <submittedName>
        <fullName evidence="3">Chromosome partition protein Smc</fullName>
    </submittedName>
</protein>
<accession>A0A5E4LN46</accession>
<feature type="compositionally biased region" description="Basic and acidic residues" evidence="2">
    <location>
        <begin position="534"/>
        <end position="543"/>
    </location>
</feature>
<evidence type="ECO:0000256" key="1">
    <source>
        <dbReference type="SAM" id="Coils"/>
    </source>
</evidence>
<dbReference type="EMBL" id="CABMJJ010000007">
    <property type="protein sequence ID" value="VVC03490.1"/>
    <property type="molecule type" value="Genomic_DNA"/>
</dbReference>
<proteinExistence type="predicted"/>
<reference evidence="3 4" key="1">
    <citation type="submission" date="2019-08" db="EMBL/GenBank/DDBJ databases">
        <authorList>
            <person name="Vazquez-Campos X."/>
        </authorList>
    </citation>
    <scope>NUCLEOTIDE SEQUENCE [LARGE SCALE GENOMIC DNA]</scope>
    <source>
        <strain evidence="3">LFW-283_2</strain>
    </source>
</reference>
<evidence type="ECO:0000256" key="2">
    <source>
        <dbReference type="SAM" id="MobiDB-lite"/>
    </source>
</evidence>
<evidence type="ECO:0000313" key="3">
    <source>
        <dbReference type="EMBL" id="VVC03490.1"/>
    </source>
</evidence>
<feature type="coiled-coil region" evidence="1">
    <location>
        <begin position="273"/>
        <end position="300"/>
    </location>
</feature>
<comment type="caution">
    <text evidence="3">The sequence shown here is derived from an EMBL/GenBank/DDBJ whole genome shotgun (WGS) entry which is preliminary data.</text>
</comment>
<evidence type="ECO:0000313" key="4">
    <source>
        <dbReference type="Proteomes" id="UP000789941"/>
    </source>
</evidence>
<feature type="region of interest" description="Disordered" evidence="2">
    <location>
        <begin position="526"/>
        <end position="546"/>
    </location>
</feature>
<feature type="coiled-coil region" evidence="1">
    <location>
        <begin position="79"/>
        <end position="113"/>
    </location>
</feature>
<sequence>MEFDELLITTGVDALVRLVKEKQRIELETASSLLNIPQETLEEWARVLEEESILRMEFRLTKVYLIWVKPSEDEVATEKQSFYEEKKDVESQVDQFKQKISSETVELTELKRLFSEFYAKMYTKVEELEKKVAPVPAAKTLSEDALVKYTNELTGLETKLTDIKLALTDVKNEINSVGVGRDDSPSQELVKKIEGNSSEIKEIQQSIEELKKKAMQQEGQNEVSLPTVKDIKKKFETFQRDFTSLRSKNAQIREDMLSLHESSEILKSVAESIMGQEDKINALRKDAQQVSQDIEKMVEKTTQLSREAKQNVDLMDRLGTSVDVAKNVLNKFPSQESVIATLDKLKADEDALAEKNDSLAKIIEAVGGKQVTAKQLTELVQKLDEKLEQAKQDVEGLNSTLNEEKGTYLTFQKIKERIVPSIEGYQTQLDTMEQRIVKIRDETRDQIKNIKTETQKLETSLQDGGEMGEMVKVAQEIKEKKKVLDEIKQTFDSLTEISDNLNKRATLLSREAKLLEIRSGSAPLATEVVSGKTETPEQKEKSVRQQLELSEEEELEFRRKREELKKLIQKLWEE</sequence>
<dbReference type="AlphaFoldDB" id="A0A5E4LN46"/>
<organism evidence="3 4">
    <name type="scientific">Candidatus Bilamarchaeum dharawalense</name>
    <dbReference type="NCBI Taxonomy" id="2885759"/>
    <lineage>
        <taxon>Archaea</taxon>
        <taxon>Candidatus Micrarchaeota</taxon>
        <taxon>Candidatus Micrarchaeia</taxon>
        <taxon>Candidatus Anstonellales</taxon>
        <taxon>Candidatus Bilamarchaeaceae</taxon>
        <taxon>Candidatus Bilamarchaeum</taxon>
    </lineage>
</organism>
<gene>
    <name evidence="3" type="primary">smc_2</name>
    <name evidence="3" type="ORF">LFW2832_00400</name>
</gene>